<dbReference type="OrthoDB" id="9805967at2"/>
<keyword evidence="6" id="KW-0418">Kinase</keyword>
<keyword evidence="4" id="KW-0808">Transferase</keyword>
<evidence type="ECO:0000256" key="5">
    <source>
        <dbReference type="ARBA" id="ARBA00022741"/>
    </source>
</evidence>
<keyword evidence="8" id="KW-0902">Two-component regulatory system</keyword>
<evidence type="ECO:0000313" key="12">
    <source>
        <dbReference type="EMBL" id="BBO70225.1"/>
    </source>
</evidence>
<organism evidence="12 13">
    <name type="scientific">Desulfosarcina alkanivorans</name>
    <dbReference type="NCBI Taxonomy" id="571177"/>
    <lineage>
        <taxon>Bacteria</taxon>
        <taxon>Pseudomonadati</taxon>
        <taxon>Thermodesulfobacteriota</taxon>
        <taxon>Desulfobacteria</taxon>
        <taxon>Desulfobacterales</taxon>
        <taxon>Desulfosarcinaceae</taxon>
        <taxon>Desulfosarcina</taxon>
    </lineage>
</organism>
<dbReference type="PANTHER" id="PTHR43065">
    <property type="entry name" value="SENSOR HISTIDINE KINASE"/>
    <property type="match status" value="1"/>
</dbReference>
<keyword evidence="3" id="KW-0597">Phosphoprotein</keyword>
<dbReference type="RefSeq" id="WP_155318191.1">
    <property type="nucleotide sequence ID" value="NZ_AP021874.1"/>
</dbReference>
<gene>
    <name evidence="12" type="ORF">DSCA_41550</name>
</gene>
<dbReference type="SUPFAM" id="SSF55785">
    <property type="entry name" value="PYP-like sensor domain (PAS domain)"/>
    <property type="match status" value="1"/>
</dbReference>
<dbReference type="Pfam" id="PF02518">
    <property type="entry name" value="HATPase_c"/>
    <property type="match status" value="1"/>
</dbReference>
<dbReference type="InterPro" id="IPR003661">
    <property type="entry name" value="HisK_dim/P_dom"/>
</dbReference>
<dbReference type="PANTHER" id="PTHR43065:SF42">
    <property type="entry name" value="TWO-COMPONENT SENSOR PPRA"/>
    <property type="match status" value="1"/>
</dbReference>
<dbReference type="InterPro" id="IPR000700">
    <property type="entry name" value="PAS-assoc_C"/>
</dbReference>
<protein>
    <recommendedName>
        <fullName evidence="2">histidine kinase</fullName>
        <ecNumber evidence="2">2.7.13.3</ecNumber>
    </recommendedName>
</protein>
<dbReference type="InterPro" id="IPR035965">
    <property type="entry name" value="PAS-like_dom_sf"/>
</dbReference>
<keyword evidence="13" id="KW-1185">Reference proteome</keyword>
<dbReference type="InterPro" id="IPR003594">
    <property type="entry name" value="HATPase_dom"/>
</dbReference>
<dbReference type="EMBL" id="AP021874">
    <property type="protein sequence ID" value="BBO70225.1"/>
    <property type="molecule type" value="Genomic_DNA"/>
</dbReference>
<evidence type="ECO:0000259" key="11">
    <source>
        <dbReference type="PROSITE" id="PS50113"/>
    </source>
</evidence>
<evidence type="ECO:0000256" key="2">
    <source>
        <dbReference type="ARBA" id="ARBA00012438"/>
    </source>
</evidence>
<dbReference type="GO" id="GO:0000155">
    <property type="term" value="F:phosphorelay sensor kinase activity"/>
    <property type="evidence" value="ECO:0007669"/>
    <property type="project" value="InterPro"/>
</dbReference>
<evidence type="ECO:0000256" key="7">
    <source>
        <dbReference type="ARBA" id="ARBA00022840"/>
    </source>
</evidence>
<evidence type="ECO:0000256" key="3">
    <source>
        <dbReference type="ARBA" id="ARBA00022553"/>
    </source>
</evidence>
<dbReference type="SMART" id="SM00388">
    <property type="entry name" value="HisKA"/>
    <property type="match status" value="1"/>
</dbReference>
<dbReference type="Gene3D" id="1.10.287.130">
    <property type="match status" value="1"/>
</dbReference>
<dbReference type="PROSITE" id="PS50109">
    <property type="entry name" value="HIS_KIN"/>
    <property type="match status" value="1"/>
</dbReference>
<reference evidence="12 13" key="1">
    <citation type="submission" date="2019-11" db="EMBL/GenBank/DDBJ databases">
        <title>Comparative genomics of hydrocarbon-degrading Desulfosarcina strains.</title>
        <authorList>
            <person name="Watanabe M."/>
            <person name="Kojima H."/>
            <person name="Fukui M."/>
        </authorList>
    </citation>
    <scope>NUCLEOTIDE SEQUENCE [LARGE SCALE GENOMIC DNA]</scope>
    <source>
        <strain evidence="12 13">PL12</strain>
    </source>
</reference>
<dbReference type="Pfam" id="PF00512">
    <property type="entry name" value="HisKA"/>
    <property type="match status" value="1"/>
</dbReference>
<dbReference type="PRINTS" id="PR00344">
    <property type="entry name" value="BCTRLSENSOR"/>
</dbReference>
<dbReference type="Gene3D" id="3.30.565.10">
    <property type="entry name" value="Histidine kinase-like ATPase, C-terminal domain"/>
    <property type="match status" value="1"/>
</dbReference>
<dbReference type="GO" id="GO:0005524">
    <property type="term" value="F:ATP binding"/>
    <property type="evidence" value="ECO:0007669"/>
    <property type="project" value="UniProtKB-KW"/>
</dbReference>
<dbReference type="SMART" id="SM00086">
    <property type="entry name" value="PAC"/>
    <property type="match status" value="1"/>
</dbReference>
<dbReference type="InterPro" id="IPR036890">
    <property type="entry name" value="HATPase_C_sf"/>
</dbReference>
<evidence type="ECO:0000313" key="13">
    <source>
        <dbReference type="Proteomes" id="UP000427906"/>
    </source>
</evidence>
<dbReference type="SMART" id="SM00387">
    <property type="entry name" value="HATPase_c"/>
    <property type="match status" value="1"/>
</dbReference>
<evidence type="ECO:0000259" key="10">
    <source>
        <dbReference type="PROSITE" id="PS50112"/>
    </source>
</evidence>
<dbReference type="InterPro" id="IPR004358">
    <property type="entry name" value="Sig_transdc_His_kin-like_C"/>
</dbReference>
<dbReference type="NCBIfam" id="TIGR00229">
    <property type="entry name" value="sensory_box"/>
    <property type="match status" value="1"/>
</dbReference>
<dbReference type="InterPro" id="IPR013767">
    <property type="entry name" value="PAS_fold"/>
</dbReference>
<evidence type="ECO:0000256" key="8">
    <source>
        <dbReference type="ARBA" id="ARBA00023012"/>
    </source>
</evidence>
<evidence type="ECO:0000256" key="6">
    <source>
        <dbReference type="ARBA" id="ARBA00022777"/>
    </source>
</evidence>
<dbReference type="CDD" id="cd00130">
    <property type="entry name" value="PAS"/>
    <property type="match status" value="1"/>
</dbReference>
<dbReference type="EC" id="2.7.13.3" evidence="2"/>
<dbReference type="KEGG" id="dalk:DSCA_41550"/>
<dbReference type="Proteomes" id="UP000427906">
    <property type="component" value="Chromosome"/>
</dbReference>
<keyword evidence="7" id="KW-0067">ATP-binding</keyword>
<evidence type="ECO:0000256" key="1">
    <source>
        <dbReference type="ARBA" id="ARBA00000085"/>
    </source>
</evidence>
<sequence length="498" mass="55111">MRTEKEQNLLLRALDAFKRKIVVISKDFRILVSAGVDSLIGGESPSGKCCHEVFYNRPQPCDNCPAKKVMDTGKPSLRDLSSSSLSKQKRSCLYAYPIADEDGQEVMTIFNFELPALDGLEEELRRANSFLYNLLQSACDGVIAADVTGKIIIFNDAAAAVTGHSVEAALDHLNIRAIYEGDGAKEVMRHLRSDGYGGKGKLKKYRIKAKGKNGEKIPISLYASIIYDENGNEAGSIGFFHDLRERIHIQQKLEKTQLQLIQSEKMASLGKLSAGVAHQLNNPLGGITLYTKLMLEDYDLEDNAKEDLYRIFKDAQRCRETVKELLEFARQTRQFMKPLNINKALERTLFLIENQTLFHNITVKKKMAPFIPLVMADSQQLGHVFMNIIINGAQAMNGTGTITITTRESATKDGVIIEIADTGPGISAEDLEHIFEPFFTTKEEGKGTGLGLSVVYGIVENHRGAIAARSIPGRGSTFTIELPITHETEKGAEHAEFA</sequence>
<dbReference type="Gene3D" id="3.30.450.20">
    <property type="entry name" value="PAS domain"/>
    <property type="match status" value="1"/>
</dbReference>
<dbReference type="InterPro" id="IPR001610">
    <property type="entry name" value="PAC"/>
</dbReference>
<keyword evidence="5" id="KW-0547">Nucleotide-binding</keyword>
<feature type="domain" description="PAS" evidence="10">
    <location>
        <begin position="127"/>
        <end position="192"/>
    </location>
</feature>
<comment type="catalytic activity">
    <reaction evidence="1">
        <text>ATP + protein L-histidine = ADP + protein N-phospho-L-histidine.</text>
        <dbReference type="EC" id="2.7.13.3"/>
    </reaction>
</comment>
<dbReference type="CDD" id="cd00082">
    <property type="entry name" value="HisKA"/>
    <property type="match status" value="1"/>
</dbReference>
<dbReference type="InterPro" id="IPR005467">
    <property type="entry name" value="His_kinase_dom"/>
</dbReference>
<dbReference type="AlphaFoldDB" id="A0A5K7YPH2"/>
<evidence type="ECO:0000256" key="4">
    <source>
        <dbReference type="ARBA" id="ARBA00022679"/>
    </source>
</evidence>
<feature type="domain" description="PAC" evidence="11">
    <location>
        <begin position="203"/>
        <end position="255"/>
    </location>
</feature>
<dbReference type="PROSITE" id="PS50113">
    <property type="entry name" value="PAC"/>
    <property type="match status" value="1"/>
</dbReference>
<dbReference type="GO" id="GO:0006355">
    <property type="term" value="P:regulation of DNA-templated transcription"/>
    <property type="evidence" value="ECO:0007669"/>
    <property type="project" value="InterPro"/>
</dbReference>
<evidence type="ECO:0000259" key="9">
    <source>
        <dbReference type="PROSITE" id="PS50109"/>
    </source>
</evidence>
<feature type="domain" description="Histidine kinase" evidence="9">
    <location>
        <begin position="275"/>
        <end position="486"/>
    </location>
</feature>
<dbReference type="SUPFAM" id="SSF47384">
    <property type="entry name" value="Homodimeric domain of signal transducing histidine kinase"/>
    <property type="match status" value="1"/>
</dbReference>
<dbReference type="InterPro" id="IPR036097">
    <property type="entry name" value="HisK_dim/P_sf"/>
</dbReference>
<dbReference type="Pfam" id="PF00989">
    <property type="entry name" value="PAS"/>
    <property type="match status" value="1"/>
</dbReference>
<dbReference type="PROSITE" id="PS50112">
    <property type="entry name" value="PAS"/>
    <property type="match status" value="1"/>
</dbReference>
<proteinExistence type="predicted"/>
<dbReference type="SUPFAM" id="SSF55874">
    <property type="entry name" value="ATPase domain of HSP90 chaperone/DNA topoisomerase II/histidine kinase"/>
    <property type="match status" value="1"/>
</dbReference>
<accession>A0A5K7YPH2</accession>
<name>A0A5K7YPH2_9BACT</name>
<dbReference type="InterPro" id="IPR000014">
    <property type="entry name" value="PAS"/>
</dbReference>